<dbReference type="EMBL" id="JACXZA010000007">
    <property type="protein sequence ID" value="MBD3921976.1"/>
    <property type="molecule type" value="Genomic_DNA"/>
</dbReference>
<evidence type="ECO:0000313" key="2">
    <source>
        <dbReference type="EMBL" id="MBD3921976.1"/>
    </source>
</evidence>
<feature type="compositionally biased region" description="Polar residues" evidence="1">
    <location>
        <begin position="44"/>
        <end position="54"/>
    </location>
</feature>
<organism evidence="2 3">
    <name type="scientific">Paenibacillus terricola</name>
    <dbReference type="NCBI Taxonomy" id="2763503"/>
    <lineage>
        <taxon>Bacteria</taxon>
        <taxon>Bacillati</taxon>
        <taxon>Bacillota</taxon>
        <taxon>Bacilli</taxon>
        <taxon>Bacillales</taxon>
        <taxon>Paenibacillaceae</taxon>
        <taxon>Paenibacillus</taxon>
    </lineage>
</organism>
<dbReference type="PROSITE" id="PS51257">
    <property type="entry name" value="PROKAR_LIPOPROTEIN"/>
    <property type="match status" value="1"/>
</dbReference>
<name>A0ABR8N364_9BACL</name>
<proteinExistence type="predicted"/>
<comment type="caution">
    <text evidence="2">The sequence shown here is derived from an EMBL/GenBank/DDBJ whole genome shotgun (WGS) entry which is preliminary data.</text>
</comment>
<reference evidence="2 3" key="1">
    <citation type="submission" date="2020-09" db="EMBL/GenBank/DDBJ databases">
        <title>Paenibacillus sp. strain PR3 16S rRNA gene Genome sequencing and assembly.</title>
        <authorList>
            <person name="Kim J."/>
        </authorList>
    </citation>
    <scope>NUCLEOTIDE SEQUENCE [LARGE SCALE GENOMIC DNA]</scope>
    <source>
        <strain evidence="2 3">PR3</strain>
    </source>
</reference>
<gene>
    <name evidence="2" type="ORF">H8B09_24655</name>
</gene>
<protein>
    <submittedName>
        <fullName evidence="2">Uncharacterized protein</fullName>
    </submittedName>
</protein>
<feature type="region of interest" description="Disordered" evidence="1">
    <location>
        <begin position="35"/>
        <end position="54"/>
    </location>
</feature>
<keyword evidence="3" id="KW-1185">Reference proteome</keyword>
<dbReference type="RefSeq" id="WP_191206273.1">
    <property type="nucleotide sequence ID" value="NZ_JACXZA010000007.1"/>
</dbReference>
<dbReference type="Gene3D" id="2.120.10.30">
    <property type="entry name" value="TolB, C-terminal domain"/>
    <property type="match status" value="1"/>
</dbReference>
<sequence length="579" mass="64591">MIRVRGGMAVFTIMIILTLVLQACSEVTTVDDKTPDITDKQESVTHNNLPTNMPLSDNTELVELQDESGAKVLVEHKDPEVIQQLLQGMRDAQPSYIGDPEPKGTLYRITLVSGEEKLTYAINDLSRTNALTESIKLYDMPRNGEGTKAWLVPTAWFQLLMDARTNHNEPEIAAIPDEDSDRVILIANRDIDQQSVEASIASTLMVNSGQDNPQVKFTIQATDPRRMVVQFPDPPQGVVVRFKVEGAKSVDGHQFRARLQEDGELLITIHLGLAWSGLRWLDTTGAVVHEHGFDSARFIEPSRNEDGNERELMIYNQDNSVYRLPLEEEGEIEDVTIRDWPISQDTGKYNSEYGINTIYSYSDDHANLYVAQGLQTIYKVNPEEGTKQPIYMSDRPIYGIASSPDGKHVAILVDVEHLGAAADLIVIDAKGKVVSKFAKAASTGHSDGFHFIYPVRWTNNSTIEVPWINAKRETIQYDYKKGLLSKADNVKLPEDARQLLEEKIGKREDTSIIRVLQKPGDREGRYYAVFVADGIGSCLIDLQEKKVILLGSGALMAWTPVGQVVVWHSTEGKNADFIG</sequence>
<dbReference type="InterPro" id="IPR011042">
    <property type="entry name" value="6-blade_b-propeller_TolB-like"/>
</dbReference>
<evidence type="ECO:0000313" key="3">
    <source>
        <dbReference type="Proteomes" id="UP000609346"/>
    </source>
</evidence>
<dbReference type="Proteomes" id="UP000609346">
    <property type="component" value="Unassembled WGS sequence"/>
</dbReference>
<dbReference type="SUPFAM" id="SSF82171">
    <property type="entry name" value="DPP6 N-terminal domain-like"/>
    <property type="match status" value="1"/>
</dbReference>
<evidence type="ECO:0000256" key="1">
    <source>
        <dbReference type="SAM" id="MobiDB-lite"/>
    </source>
</evidence>
<accession>A0ABR8N364</accession>